<name>A0A928ZPW7_LEPEC</name>
<dbReference type="Proteomes" id="UP000615026">
    <property type="component" value="Unassembled WGS sequence"/>
</dbReference>
<gene>
    <name evidence="2" type="ORF">IQ260_03105</name>
</gene>
<sequence>MTVSICLTTCIEVRLNWSTFNLLFLALKSDTTLSFNPVILSDLFLLGQHPERLSWQPFRPGVEIHRLYGDAQQGPSAALLKYEPGAKVPAHSHTGYEHIIVLSGSQRDYQGNHTAGTLVINPPDSSHDVASDEGCIVLIIWEKPVVLKKV</sequence>
<dbReference type="InterPro" id="IPR014710">
    <property type="entry name" value="RmlC-like_jellyroll"/>
</dbReference>
<protein>
    <submittedName>
        <fullName evidence="2">Cupin domain-containing protein</fullName>
    </submittedName>
</protein>
<proteinExistence type="predicted"/>
<keyword evidence="3" id="KW-1185">Reference proteome</keyword>
<evidence type="ECO:0000313" key="2">
    <source>
        <dbReference type="EMBL" id="MBE9065635.1"/>
    </source>
</evidence>
<evidence type="ECO:0000259" key="1">
    <source>
        <dbReference type="Pfam" id="PF12973"/>
    </source>
</evidence>
<accession>A0A928ZPW7</accession>
<dbReference type="AlphaFoldDB" id="A0A928ZPW7"/>
<evidence type="ECO:0000313" key="3">
    <source>
        <dbReference type="Proteomes" id="UP000615026"/>
    </source>
</evidence>
<comment type="caution">
    <text evidence="2">The sequence shown here is derived from an EMBL/GenBank/DDBJ whole genome shotgun (WGS) entry which is preliminary data.</text>
</comment>
<dbReference type="SUPFAM" id="SSF51182">
    <property type="entry name" value="RmlC-like cupins"/>
    <property type="match status" value="1"/>
</dbReference>
<dbReference type="InterPro" id="IPR011051">
    <property type="entry name" value="RmlC_Cupin_sf"/>
</dbReference>
<dbReference type="EMBL" id="JADEXP010000014">
    <property type="protein sequence ID" value="MBE9065635.1"/>
    <property type="molecule type" value="Genomic_DNA"/>
</dbReference>
<dbReference type="InterPro" id="IPR025979">
    <property type="entry name" value="ChrR-like_cupin_dom"/>
</dbReference>
<dbReference type="Gene3D" id="2.60.120.10">
    <property type="entry name" value="Jelly Rolls"/>
    <property type="match status" value="1"/>
</dbReference>
<organism evidence="2 3">
    <name type="scientific">Leptolyngbya cf. ectocarpi LEGE 11479</name>
    <dbReference type="NCBI Taxonomy" id="1828722"/>
    <lineage>
        <taxon>Bacteria</taxon>
        <taxon>Bacillati</taxon>
        <taxon>Cyanobacteriota</taxon>
        <taxon>Cyanophyceae</taxon>
        <taxon>Leptolyngbyales</taxon>
        <taxon>Leptolyngbyaceae</taxon>
        <taxon>Leptolyngbya group</taxon>
        <taxon>Leptolyngbya</taxon>
    </lineage>
</organism>
<reference evidence="2" key="1">
    <citation type="submission" date="2020-10" db="EMBL/GenBank/DDBJ databases">
        <authorList>
            <person name="Castelo-Branco R."/>
            <person name="Eusebio N."/>
            <person name="Adriana R."/>
            <person name="Vieira A."/>
            <person name="Brugerolle De Fraissinette N."/>
            <person name="Rezende De Castro R."/>
            <person name="Schneider M.P."/>
            <person name="Vasconcelos V."/>
            <person name="Leao P.N."/>
        </authorList>
    </citation>
    <scope>NUCLEOTIDE SEQUENCE</scope>
    <source>
        <strain evidence="2">LEGE 11479</strain>
    </source>
</reference>
<feature type="domain" description="ChrR-like cupin" evidence="1">
    <location>
        <begin position="49"/>
        <end position="139"/>
    </location>
</feature>
<dbReference type="Pfam" id="PF12973">
    <property type="entry name" value="Cupin_7"/>
    <property type="match status" value="1"/>
</dbReference>